<dbReference type="AlphaFoldDB" id="A0A2P5TJG2"/>
<keyword evidence="1" id="KW-0472">Membrane</keyword>
<organism evidence="2 3">
    <name type="scientific">Oceanisphaera arctica</name>
    <dbReference type="NCBI Taxonomy" id="641510"/>
    <lineage>
        <taxon>Bacteria</taxon>
        <taxon>Pseudomonadati</taxon>
        <taxon>Pseudomonadota</taxon>
        <taxon>Gammaproteobacteria</taxon>
        <taxon>Aeromonadales</taxon>
        <taxon>Aeromonadaceae</taxon>
        <taxon>Oceanisphaera</taxon>
    </lineage>
</organism>
<evidence type="ECO:0008006" key="4">
    <source>
        <dbReference type="Google" id="ProtNLM"/>
    </source>
</evidence>
<accession>A0A2P5TJG2</accession>
<keyword evidence="3" id="KW-1185">Reference proteome</keyword>
<comment type="caution">
    <text evidence="2">The sequence shown here is derived from an EMBL/GenBank/DDBJ whole genome shotgun (WGS) entry which is preliminary data.</text>
</comment>
<dbReference type="EMBL" id="MPZM01000039">
    <property type="protein sequence ID" value="PPL15106.1"/>
    <property type="molecule type" value="Genomic_DNA"/>
</dbReference>
<dbReference type="Gene3D" id="2.40.50.660">
    <property type="match status" value="1"/>
</dbReference>
<protein>
    <recommendedName>
        <fullName evidence="4">DUF2500 domain-containing protein</fullName>
    </recommendedName>
</protein>
<evidence type="ECO:0000256" key="1">
    <source>
        <dbReference type="SAM" id="Phobius"/>
    </source>
</evidence>
<dbReference type="OrthoDB" id="5917531at2"/>
<gene>
    <name evidence="2" type="ORF">UN63_13670</name>
</gene>
<keyword evidence="1" id="KW-1133">Transmembrane helix</keyword>
<proteinExistence type="predicted"/>
<dbReference type="Pfam" id="PF10694">
    <property type="entry name" value="DUF2500"/>
    <property type="match status" value="1"/>
</dbReference>
<name>A0A2P5TJG2_9GAMM</name>
<dbReference type="Proteomes" id="UP000242231">
    <property type="component" value="Unassembled WGS sequence"/>
</dbReference>
<sequence length="118" mass="13982">MDKIVFWGIIAIAAMVIGRRLYTYFYNSGQPQHSLAVMVANKRTREFMGRTRKEQTEMPPPRVQYYVSFRPLEGDGEREFRVTQHLYEQLEQEKTGTLVFRGRRFIAFEPDETILDND</sequence>
<feature type="transmembrane region" description="Helical" evidence="1">
    <location>
        <begin position="6"/>
        <end position="22"/>
    </location>
</feature>
<evidence type="ECO:0000313" key="2">
    <source>
        <dbReference type="EMBL" id="PPL15106.1"/>
    </source>
</evidence>
<keyword evidence="1" id="KW-0812">Transmembrane</keyword>
<reference evidence="3" key="1">
    <citation type="submission" date="2016-11" db="EMBL/GenBank/DDBJ databases">
        <authorList>
            <person name="Sisinthy S."/>
            <person name="Ara S."/>
            <person name="Gundlapally S.R."/>
        </authorList>
    </citation>
    <scope>NUCLEOTIDE SEQUENCE [LARGE SCALE GENOMIC DNA]</scope>
    <source>
        <strain evidence="3">V1-41</strain>
    </source>
</reference>
<dbReference type="RefSeq" id="WP_104487488.1">
    <property type="nucleotide sequence ID" value="NZ_BMYB01000032.1"/>
</dbReference>
<dbReference type="InterPro" id="IPR019635">
    <property type="entry name" value="DUF2500"/>
</dbReference>
<evidence type="ECO:0000313" key="3">
    <source>
        <dbReference type="Proteomes" id="UP000242231"/>
    </source>
</evidence>